<dbReference type="AlphaFoldDB" id="A0A929KUD1"/>
<protein>
    <submittedName>
        <fullName evidence="4">Trypsin-like peptidase domain-containing protein</fullName>
    </submittedName>
</protein>
<dbReference type="PANTHER" id="PTHR43343:SF3">
    <property type="entry name" value="PROTEASE DO-LIKE 8, CHLOROPLASTIC"/>
    <property type="match status" value="1"/>
</dbReference>
<dbReference type="GO" id="GO:0004252">
    <property type="term" value="F:serine-type endopeptidase activity"/>
    <property type="evidence" value="ECO:0007669"/>
    <property type="project" value="InterPro"/>
</dbReference>
<name>A0A929KUD1_9SPHI</name>
<dbReference type="EMBL" id="JADFFL010000001">
    <property type="protein sequence ID" value="MBE9660947.1"/>
    <property type="molecule type" value="Genomic_DNA"/>
</dbReference>
<evidence type="ECO:0000256" key="3">
    <source>
        <dbReference type="SAM" id="Phobius"/>
    </source>
</evidence>
<organism evidence="4 5">
    <name type="scientific">Mucilaginibacter myungsuensis</name>
    <dbReference type="NCBI Taxonomy" id="649104"/>
    <lineage>
        <taxon>Bacteria</taxon>
        <taxon>Pseudomonadati</taxon>
        <taxon>Bacteroidota</taxon>
        <taxon>Sphingobacteriia</taxon>
        <taxon>Sphingobacteriales</taxon>
        <taxon>Sphingobacteriaceae</taxon>
        <taxon>Mucilaginibacter</taxon>
    </lineage>
</organism>
<feature type="transmembrane region" description="Helical" evidence="3">
    <location>
        <begin position="98"/>
        <end position="119"/>
    </location>
</feature>
<dbReference type="InterPro" id="IPR009003">
    <property type="entry name" value="Peptidase_S1_PA"/>
</dbReference>
<evidence type="ECO:0000256" key="1">
    <source>
        <dbReference type="ARBA" id="ARBA00022670"/>
    </source>
</evidence>
<keyword evidence="3" id="KW-1133">Transmembrane helix</keyword>
<keyword evidence="1" id="KW-0645">Protease</keyword>
<dbReference type="Gene3D" id="2.40.10.120">
    <property type="match status" value="1"/>
</dbReference>
<evidence type="ECO:0000256" key="2">
    <source>
        <dbReference type="ARBA" id="ARBA00022801"/>
    </source>
</evidence>
<gene>
    <name evidence="4" type="ORF">IRJ16_03550</name>
</gene>
<accession>A0A929KUD1</accession>
<dbReference type="RefSeq" id="WP_194110132.1">
    <property type="nucleotide sequence ID" value="NZ_JADFFL010000001.1"/>
</dbReference>
<evidence type="ECO:0000313" key="4">
    <source>
        <dbReference type="EMBL" id="MBE9660947.1"/>
    </source>
</evidence>
<dbReference type="InterPro" id="IPR001940">
    <property type="entry name" value="Peptidase_S1C"/>
</dbReference>
<dbReference type="Proteomes" id="UP000622475">
    <property type="component" value="Unassembled WGS sequence"/>
</dbReference>
<sequence length="370" mass="41224">MSTNLQLAEAIERYVNGEMTGDELARFEQYRKDNAEVDLKITEHKYFAGLLKQYRERVALEAKLNAIHDEIDVHALVEEMTVHPSGIVRMWRNHHSKISVAASIAMFVVVGAMFFTGYFTNKNQPHYQELRGEIGKLRTEVRDQKRGQNALAVEIRKRPKMTTPSNYKGSGLALSTNGYIVTNAHVVGGRFDSLYVQDASGSSYKAKLVYSEPLYDIAILKIIDKSFSELPALPYNFKRNKSEVGEEVYAIGYSEGDSPVFDKGYVSSINGYLSDSSEYRVSIPLNPGNSGGPLVNAKGSIIGIVSGKQTQVVGASYAKKSGYLYKALRNVPADSLSGKLTLNNKNTLAKLDPVKQYKKLQNYVFMVKVY</sequence>
<keyword evidence="3" id="KW-0812">Transmembrane</keyword>
<comment type="caution">
    <text evidence="4">The sequence shown here is derived from an EMBL/GenBank/DDBJ whole genome shotgun (WGS) entry which is preliminary data.</text>
</comment>
<dbReference type="PRINTS" id="PR00834">
    <property type="entry name" value="PROTEASES2C"/>
</dbReference>
<dbReference type="InterPro" id="IPR051201">
    <property type="entry name" value="Chloro_Bact_Ser_Proteases"/>
</dbReference>
<keyword evidence="2" id="KW-0378">Hydrolase</keyword>
<dbReference type="Pfam" id="PF13365">
    <property type="entry name" value="Trypsin_2"/>
    <property type="match status" value="1"/>
</dbReference>
<dbReference type="SUPFAM" id="SSF50494">
    <property type="entry name" value="Trypsin-like serine proteases"/>
    <property type="match status" value="1"/>
</dbReference>
<evidence type="ECO:0000313" key="5">
    <source>
        <dbReference type="Proteomes" id="UP000622475"/>
    </source>
</evidence>
<keyword evidence="3" id="KW-0472">Membrane</keyword>
<dbReference type="PANTHER" id="PTHR43343">
    <property type="entry name" value="PEPTIDASE S12"/>
    <property type="match status" value="1"/>
</dbReference>
<proteinExistence type="predicted"/>
<keyword evidence="5" id="KW-1185">Reference proteome</keyword>
<reference evidence="4" key="1">
    <citation type="submission" date="2020-10" db="EMBL/GenBank/DDBJ databases">
        <title>Mucilaginibacter mali sp. nov., isolated from rhizosphere soil of apple orchard.</title>
        <authorList>
            <person name="Lee J.-S."/>
            <person name="Kim H.S."/>
            <person name="Kim J.-S."/>
        </authorList>
    </citation>
    <scope>NUCLEOTIDE SEQUENCE</scope>
    <source>
        <strain evidence="4">KCTC 22746</strain>
    </source>
</reference>
<dbReference type="GO" id="GO:0006508">
    <property type="term" value="P:proteolysis"/>
    <property type="evidence" value="ECO:0007669"/>
    <property type="project" value="UniProtKB-KW"/>
</dbReference>